<dbReference type="EMBL" id="MFLU01000010">
    <property type="protein sequence ID" value="OGG74998.1"/>
    <property type="molecule type" value="Genomic_DNA"/>
</dbReference>
<dbReference type="Proteomes" id="UP000178587">
    <property type="component" value="Unassembled WGS sequence"/>
</dbReference>
<comment type="caution">
    <text evidence="1">The sequence shown here is derived from an EMBL/GenBank/DDBJ whole genome shotgun (WGS) entry which is preliminary data.</text>
</comment>
<protein>
    <recommendedName>
        <fullName evidence="3">HD domain-containing protein</fullName>
    </recommendedName>
</protein>
<evidence type="ECO:0000313" key="2">
    <source>
        <dbReference type="Proteomes" id="UP000178587"/>
    </source>
</evidence>
<sequence length="225" mass="25811">MKNRATKWANEIFLRSMYGISMRHVGAREDKKLIDTLFRRIVDEYSVPSRYYHGLPHIVGGVRILHDLPFLAVDTQVAILAYIYHDIVCVPGAKENEERSAEWAARDLFALGVSLHLADKVRSTIMATKHTGGLKAQDDKIVADVDIVGLGAPWDEYALNGNLIRREYLEHGYTLGALNAGRKKFLESMLARLRIYYLNYFYHKYEDRARENLARDLKELEGLGR</sequence>
<proteinExistence type="predicted"/>
<gene>
    <name evidence="1" type="ORF">A3A34_04250</name>
</gene>
<evidence type="ECO:0008006" key="3">
    <source>
        <dbReference type="Google" id="ProtNLM"/>
    </source>
</evidence>
<dbReference type="InterPro" id="IPR009218">
    <property type="entry name" value="HD_phosphohydro"/>
</dbReference>
<dbReference type="SUPFAM" id="SSF109604">
    <property type="entry name" value="HD-domain/PDEase-like"/>
    <property type="match status" value="1"/>
</dbReference>
<dbReference type="PANTHER" id="PTHR21174:SF0">
    <property type="entry name" value="HD PHOSPHOHYDROLASE FAMILY PROTEIN-RELATED"/>
    <property type="match status" value="1"/>
</dbReference>
<organism evidence="1 2">
    <name type="scientific">Candidatus Kaiserbacteria bacterium RIFCSPLOWO2_01_FULL_50_24</name>
    <dbReference type="NCBI Taxonomy" id="1798507"/>
    <lineage>
        <taxon>Bacteria</taxon>
        <taxon>Candidatus Kaiseribacteriota</taxon>
    </lineage>
</organism>
<dbReference type="PIRSF" id="PIRSF035170">
    <property type="entry name" value="HD_phosphohydro"/>
    <property type="match status" value="1"/>
</dbReference>
<accession>A0A1F6EMX2</accession>
<dbReference type="STRING" id="1798507.A3A34_04250"/>
<name>A0A1F6EMX2_9BACT</name>
<reference evidence="1 2" key="1">
    <citation type="journal article" date="2016" name="Nat. Commun.">
        <title>Thousands of microbial genomes shed light on interconnected biogeochemical processes in an aquifer system.</title>
        <authorList>
            <person name="Anantharaman K."/>
            <person name="Brown C.T."/>
            <person name="Hug L.A."/>
            <person name="Sharon I."/>
            <person name="Castelle C.J."/>
            <person name="Probst A.J."/>
            <person name="Thomas B.C."/>
            <person name="Singh A."/>
            <person name="Wilkins M.J."/>
            <person name="Karaoz U."/>
            <person name="Brodie E.L."/>
            <person name="Williams K.H."/>
            <person name="Hubbard S.S."/>
            <person name="Banfield J.F."/>
        </authorList>
    </citation>
    <scope>NUCLEOTIDE SEQUENCE [LARGE SCALE GENOMIC DNA]</scope>
</reference>
<dbReference type="PANTHER" id="PTHR21174">
    <property type="match status" value="1"/>
</dbReference>
<evidence type="ECO:0000313" key="1">
    <source>
        <dbReference type="EMBL" id="OGG74998.1"/>
    </source>
</evidence>
<dbReference type="AlphaFoldDB" id="A0A1F6EMX2"/>